<organism evidence="1 2">
    <name type="scientific">Paraburkholderia unamae</name>
    <dbReference type="NCBI Taxonomy" id="219649"/>
    <lineage>
        <taxon>Bacteria</taxon>
        <taxon>Pseudomonadati</taxon>
        <taxon>Pseudomonadota</taxon>
        <taxon>Betaproteobacteria</taxon>
        <taxon>Burkholderiales</taxon>
        <taxon>Burkholderiaceae</taxon>
        <taxon>Paraburkholderia</taxon>
    </lineage>
</organism>
<dbReference type="EMBL" id="JAYMRU010000018">
    <property type="protein sequence ID" value="MEM5403072.1"/>
    <property type="molecule type" value="Genomic_DNA"/>
</dbReference>
<sequence>MSTLQELERAIENQQPAAVIIYPEQVAWRAPLFVEEVASVAPLVPVLMLVCGRPASITGPSACSGVHNIDTVHELVARLDQVTASGHITESLQS</sequence>
<dbReference type="Proteomes" id="UP001392318">
    <property type="component" value="Unassembled WGS sequence"/>
</dbReference>
<proteinExistence type="predicted"/>
<keyword evidence="2" id="KW-1185">Reference proteome</keyword>
<evidence type="ECO:0000313" key="1">
    <source>
        <dbReference type="EMBL" id="MEM5403072.1"/>
    </source>
</evidence>
<evidence type="ECO:0000313" key="2">
    <source>
        <dbReference type="Proteomes" id="UP001392318"/>
    </source>
</evidence>
<name>A0ACC6RNF0_9BURK</name>
<reference evidence="1" key="1">
    <citation type="submission" date="2024-01" db="EMBL/GenBank/DDBJ databases">
        <title>The diversity of rhizobia nodulating Mimosa spp. in eleven states of Brazil covering several biomes is determined by host plant, location, and edaphic factors.</title>
        <authorList>
            <person name="Rouws L."/>
            <person name="Barauna A."/>
            <person name="Beukes C."/>
            <person name="De Faria S.M."/>
            <person name="Gross E."/>
            <person name="Dos Reis Junior F.B."/>
            <person name="Simon M."/>
            <person name="Maluk M."/>
            <person name="Odee D.W."/>
            <person name="Kenicer G."/>
            <person name="Young J.P.W."/>
            <person name="Reis V.M."/>
            <person name="Zilli J."/>
            <person name="James E.K."/>
        </authorList>
    </citation>
    <scope>NUCLEOTIDE SEQUENCE</scope>
    <source>
        <strain evidence="1">JPY452</strain>
    </source>
</reference>
<protein>
    <submittedName>
        <fullName evidence="1">Uncharacterized protein</fullName>
    </submittedName>
</protein>
<gene>
    <name evidence="1" type="ORF">VSR83_23850</name>
</gene>
<accession>A0ACC6RNF0</accession>
<comment type="caution">
    <text evidence="1">The sequence shown here is derived from an EMBL/GenBank/DDBJ whole genome shotgun (WGS) entry which is preliminary data.</text>
</comment>